<gene>
    <name evidence="1" type="ORF">UFOVP389_19</name>
</gene>
<organism evidence="1">
    <name type="scientific">uncultured Caudovirales phage</name>
    <dbReference type="NCBI Taxonomy" id="2100421"/>
    <lineage>
        <taxon>Viruses</taxon>
        <taxon>Duplodnaviria</taxon>
        <taxon>Heunggongvirae</taxon>
        <taxon>Uroviricota</taxon>
        <taxon>Caudoviricetes</taxon>
        <taxon>Peduoviridae</taxon>
        <taxon>Maltschvirus</taxon>
        <taxon>Maltschvirus maltsch</taxon>
    </lineage>
</organism>
<reference evidence="1" key="1">
    <citation type="submission" date="2020-05" db="EMBL/GenBank/DDBJ databases">
        <authorList>
            <person name="Chiriac C."/>
            <person name="Salcher M."/>
            <person name="Ghai R."/>
            <person name="Kavagutti S V."/>
        </authorList>
    </citation>
    <scope>NUCLEOTIDE SEQUENCE</scope>
</reference>
<protein>
    <submittedName>
        <fullName evidence="1">Uncharacterized protein</fullName>
    </submittedName>
</protein>
<proteinExistence type="predicted"/>
<accession>A0A6J7X0B6</accession>
<evidence type="ECO:0000313" key="1">
    <source>
        <dbReference type="EMBL" id="CAB5223871.1"/>
    </source>
</evidence>
<name>A0A6J7X0B6_9CAUD</name>
<sequence>MAKTFYYQNTHSMEARPGTNYATTYYKQTLEQRKQLSKHIFRCSREVVEALDRDPDLMQWATTHPLKGFPKTAKQPNRTVWEILEDIVGESKGVKKNGDPKDYAAAPIERWNKLFAGTEYEFRMEQNAGTKKTTFESLWEVA</sequence>
<dbReference type="EMBL" id="LR798332">
    <property type="protein sequence ID" value="CAB5223871.1"/>
    <property type="molecule type" value="Genomic_DNA"/>
</dbReference>